<reference evidence="12 13" key="1">
    <citation type="journal article" date="2013" name="Genome Announc.">
        <title>Genome Sequence of the Extreme Obligate Alkaliphile Bacillus marmarensis Strain DSM 21297.</title>
        <authorList>
            <person name="Wernick D.G."/>
            <person name="Choi K.Y."/>
            <person name="Tat C.A."/>
            <person name="Lafontaine Rivera J.G."/>
            <person name="Liao J.C."/>
        </authorList>
    </citation>
    <scope>NUCLEOTIDE SEQUENCE [LARGE SCALE GENOMIC DNA]</scope>
    <source>
        <strain evidence="12 13">DSM 21297</strain>
    </source>
</reference>
<accession>U6SNQ1</accession>
<dbReference type="GO" id="GO:0005524">
    <property type="term" value="F:ATP binding"/>
    <property type="evidence" value="ECO:0007669"/>
    <property type="project" value="UniProtKB-KW"/>
</dbReference>
<gene>
    <name evidence="12" type="ORF">A33I_13665</name>
</gene>
<keyword evidence="13" id="KW-1185">Reference proteome</keyword>
<dbReference type="FunFam" id="3.40.50.300:FF:000319">
    <property type="entry name" value="DNA repair protein RecN"/>
    <property type="match status" value="1"/>
</dbReference>
<dbReference type="PIRSF" id="PIRSF003128">
    <property type="entry name" value="RecN"/>
    <property type="match status" value="1"/>
</dbReference>
<dbReference type="RefSeq" id="WP_022628384.1">
    <property type="nucleotide sequence ID" value="NZ_ATAE01000030.1"/>
</dbReference>
<comment type="similarity">
    <text evidence="2 9">Belongs to the RecN family.</text>
</comment>
<evidence type="ECO:0000256" key="9">
    <source>
        <dbReference type="PIRNR" id="PIRNR003128"/>
    </source>
</evidence>
<proteinExistence type="inferred from homology"/>
<dbReference type="EMBL" id="ATAE01000030">
    <property type="protein sequence ID" value="ERN53007.1"/>
    <property type="molecule type" value="Genomic_DNA"/>
</dbReference>
<dbReference type="Proteomes" id="UP000017170">
    <property type="component" value="Unassembled WGS sequence"/>
</dbReference>
<dbReference type="GO" id="GO:0006310">
    <property type="term" value="P:DNA recombination"/>
    <property type="evidence" value="ECO:0007669"/>
    <property type="project" value="InterPro"/>
</dbReference>
<evidence type="ECO:0000313" key="13">
    <source>
        <dbReference type="Proteomes" id="UP000017170"/>
    </source>
</evidence>
<dbReference type="InterPro" id="IPR027417">
    <property type="entry name" value="P-loop_NTPase"/>
</dbReference>
<keyword evidence="6" id="KW-0067">ATP-binding</keyword>
<evidence type="ECO:0000256" key="6">
    <source>
        <dbReference type="ARBA" id="ARBA00022840"/>
    </source>
</evidence>
<evidence type="ECO:0000256" key="3">
    <source>
        <dbReference type="ARBA" id="ARBA00021315"/>
    </source>
</evidence>
<feature type="domain" description="RecF/RecN/SMC N-terminal" evidence="11">
    <location>
        <begin position="2"/>
        <end position="523"/>
    </location>
</feature>
<dbReference type="PANTHER" id="PTHR11059:SF0">
    <property type="entry name" value="DNA REPAIR PROTEIN RECN"/>
    <property type="match status" value="1"/>
</dbReference>
<dbReference type="FunFam" id="3.40.50.300:FF:000356">
    <property type="entry name" value="DNA repair protein RecN"/>
    <property type="match status" value="1"/>
</dbReference>
<dbReference type="GO" id="GO:0006281">
    <property type="term" value="P:DNA repair"/>
    <property type="evidence" value="ECO:0007669"/>
    <property type="project" value="UniProtKB-KW"/>
</dbReference>
<dbReference type="AlphaFoldDB" id="U6SNQ1"/>
<dbReference type="NCBIfam" id="TIGR00634">
    <property type="entry name" value="recN"/>
    <property type="match status" value="1"/>
</dbReference>
<dbReference type="PATRIC" id="fig|1188261.3.peg.2166"/>
<sequence>MLVELSIKHFAIIDELTIPFEKGLTVLTGETGAGKSIIIDAIGLLLGGRGSAEFVRHGEKRAEIEGLFSIENHHPVIRKAQELGIDVQDDMFVLRRDITAQGKSICRINGKLVTLGILREIGGGLVDIHGQHEHQALLQAEHHLGMLDSYAKSDLAQAKAEYKSIFERASALEKQVKHLSHNEQEMAQRIDLLTYQLKEINEAKLEPEEDRLLTEERFKLANSEKLFQSLNDSYGNLYGDGKGLDYLMNAMMHLEEAASVDKELAPLHESISNCYYLIEESTFAIRDQVDGVEFDPNRLDFIESRLNDIQRLKRKYGENVEDILEYASKIEEELDTILHKDDRVLQLQHELDTAWHDLYVEGKAITDIRKKAAKHLTKAIHKQLKALYMEKTVMDIRIEPKPLTKTSPTIDGKQAAFGPEGMDQVEFYLSTNPGEPMKPLSKTASGGEISRIMLALKSIFQTHQQITSVIFDEVDTGVSGRVAQAIAERIHAIAMGSQVLCITHLPQVAAMADTHLYIAKHEKEDRVHTSVTPLELDEKVDEIARMISGVEVTGLTKQHARELLDLADQLKEPH</sequence>
<name>U6SNQ1_9BACI</name>
<dbReference type="InterPro" id="IPR004604">
    <property type="entry name" value="DNA_recomb/repair_RecN"/>
</dbReference>
<evidence type="ECO:0000256" key="10">
    <source>
        <dbReference type="SAM" id="Coils"/>
    </source>
</evidence>
<evidence type="ECO:0000256" key="2">
    <source>
        <dbReference type="ARBA" id="ARBA00009441"/>
    </source>
</evidence>
<keyword evidence="7 9" id="KW-0234">DNA repair</keyword>
<dbReference type="SUPFAM" id="SSF52540">
    <property type="entry name" value="P-loop containing nucleoside triphosphate hydrolases"/>
    <property type="match status" value="2"/>
</dbReference>
<dbReference type="PANTHER" id="PTHR11059">
    <property type="entry name" value="DNA REPAIR PROTEIN RECN"/>
    <property type="match status" value="1"/>
</dbReference>
<dbReference type="CDD" id="cd03241">
    <property type="entry name" value="ABC_RecN"/>
    <property type="match status" value="2"/>
</dbReference>
<keyword evidence="5 9" id="KW-0227">DNA damage</keyword>
<evidence type="ECO:0000256" key="5">
    <source>
        <dbReference type="ARBA" id="ARBA00022763"/>
    </source>
</evidence>
<feature type="coiled-coil region" evidence="10">
    <location>
        <begin position="155"/>
        <end position="189"/>
    </location>
</feature>
<dbReference type="GO" id="GO:0043590">
    <property type="term" value="C:bacterial nucleoid"/>
    <property type="evidence" value="ECO:0007669"/>
    <property type="project" value="TreeGrafter"/>
</dbReference>
<dbReference type="NCBIfam" id="NF008121">
    <property type="entry name" value="PRK10869.1"/>
    <property type="match status" value="1"/>
</dbReference>
<keyword evidence="4" id="KW-0547">Nucleotide-binding</keyword>
<organism evidence="12 13">
    <name type="scientific">Alkalihalophilus marmarensis DSM 21297</name>
    <dbReference type="NCBI Taxonomy" id="1188261"/>
    <lineage>
        <taxon>Bacteria</taxon>
        <taxon>Bacillati</taxon>
        <taxon>Bacillota</taxon>
        <taxon>Bacilli</taxon>
        <taxon>Bacillales</taxon>
        <taxon>Bacillaceae</taxon>
        <taxon>Alkalihalophilus</taxon>
    </lineage>
</organism>
<evidence type="ECO:0000256" key="7">
    <source>
        <dbReference type="ARBA" id="ARBA00023204"/>
    </source>
</evidence>
<evidence type="ECO:0000259" key="11">
    <source>
        <dbReference type="Pfam" id="PF02463"/>
    </source>
</evidence>
<comment type="function">
    <text evidence="1 9">May be involved in recombinational repair of damaged DNA.</text>
</comment>
<evidence type="ECO:0000313" key="12">
    <source>
        <dbReference type="EMBL" id="ERN53007.1"/>
    </source>
</evidence>
<protein>
    <recommendedName>
        <fullName evidence="3 9">DNA repair protein RecN</fullName>
    </recommendedName>
    <alternativeName>
        <fullName evidence="8 9">Recombination protein N</fullName>
    </alternativeName>
</protein>
<keyword evidence="10" id="KW-0175">Coiled coil</keyword>
<evidence type="ECO:0000256" key="4">
    <source>
        <dbReference type="ARBA" id="ARBA00022741"/>
    </source>
</evidence>
<evidence type="ECO:0000256" key="1">
    <source>
        <dbReference type="ARBA" id="ARBA00003618"/>
    </source>
</evidence>
<dbReference type="GO" id="GO:0009432">
    <property type="term" value="P:SOS response"/>
    <property type="evidence" value="ECO:0007669"/>
    <property type="project" value="TreeGrafter"/>
</dbReference>
<comment type="caution">
    <text evidence="12">The sequence shown here is derived from an EMBL/GenBank/DDBJ whole genome shotgun (WGS) entry which is preliminary data.</text>
</comment>
<evidence type="ECO:0000256" key="8">
    <source>
        <dbReference type="ARBA" id="ARBA00033408"/>
    </source>
</evidence>
<dbReference type="InterPro" id="IPR003395">
    <property type="entry name" value="RecF/RecN/SMC_N"/>
</dbReference>
<dbReference type="Pfam" id="PF02463">
    <property type="entry name" value="SMC_N"/>
    <property type="match status" value="1"/>
</dbReference>
<dbReference type="Gene3D" id="3.40.50.300">
    <property type="entry name" value="P-loop containing nucleotide triphosphate hydrolases"/>
    <property type="match status" value="2"/>
</dbReference>